<comment type="caution">
    <text evidence="2">The sequence shown here is derived from an EMBL/GenBank/DDBJ whole genome shotgun (WGS) entry which is preliminary data.</text>
</comment>
<name>A0A8T0P3I9_PANVG</name>
<evidence type="ECO:0000259" key="1">
    <source>
        <dbReference type="Pfam" id="PF20241"/>
    </source>
</evidence>
<accession>A0A8T0P3I9</accession>
<gene>
    <name evidence="2" type="ORF">PVAP13_8NG003005</name>
</gene>
<dbReference type="PANTHER" id="PTHR33065:SF19">
    <property type="entry name" value="OS11G0130700 PROTEIN"/>
    <property type="match status" value="1"/>
</dbReference>
<dbReference type="Pfam" id="PF20241">
    <property type="entry name" value="DUF6598"/>
    <property type="match status" value="1"/>
</dbReference>
<dbReference type="InterPro" id="IPR046533">
    <property type="entry name" value="DUF6598"/>
</dbReference>
<proteinExistence type="predicted"/>
<reference evidence="2" key="1">
    <citation type="submission" date="2020-05" db="EMBL/GenBank/DDBJ databases">
        <title>WGS assembly of Panicum virgatum.</title>
        <authorList>
            <person name="Lovell J.T."/>
            <person name="Jenkins J."/>
            <person name="Shu S."/>
            <person name="Juenger T.E."/>
            <person name="Schmutz J."/>
        </authorList>
    </citation>
    <scope>NUCLEOTIDE SEQUENCE</scope>
    <source>
        <strain evidence="2">AP13</strain>
    </source>
</reference>
<keyword evidence="3" id="KW-1185">Reference proteome</keyword>
<dbReference type="Proteomes" id="UP000823388">
    <property type="component" value="Chromosome 8N"/>
</dbReference>
<feature type="domain" description="DUF6598" evidence="1">
    <location>
        <begin position="132"/>
        <end position="364"/>
    </location>
</feature>
<dbReference type="EMBL" id="CM029052">
    <property type="protein sequence ID" value="KAG2555568.1"/>
    <property type="molecule type" value="Genomic_DNA"/>
</dbReference>
<sequence>MPRSCEGKTGAGEGSSPYECEYIILPGGHRFDIPEGEDKQEWIQYFDDASRASREVIARHGDGRPADGINRAAILPCSAHRDGSIYSVTNGWHKRYRISDTNETQLEPMALSNPSDCKPNHETCQIHFSRPMMQIYSVQLGNISTGTGSVQVYGYIAARDTLDMLRNYIFNRSRDDPITLDQGSLIEMIGPKRGIDMFSAVLIEYDMRIKKGEQEADDIQLIDGVSDFDELTTPSRKPFLSRIDGVGGAVDITLAMFHGAVEATIQVDVSQVHGNGFSLLLTSSVSGLEKEIQLFHGTVSQSRGLRRFVVSVVRDTWMHLKFKFGDERGGVIDEVERCASFKAKMHGYDSQQINIVEASILVKVTWST</sequence>
<protein>
    <recommendedName>
        <fullName evidence="1">DUF6598 domain-containing protein</fullName>
    </recommendedName>
</protein>
<evidence type="ECO:0000313" key="2">
    <source>
        <dbReference type="EMBL" id="KAG2555568.1"/>
    </source>
</evidence>
<organism evidence="2 3">
    <name type="scientific">Panicum virgatum</name>
    <name type="common">Blackwell switchgrass</name>
    <dbReference type="NCBI Taxonomy" id="38727"/>
    <lineage>
        <taxon>Eukaryota</taxon>
        <taxon>Viridiplantae</taxon>
        <taxon>Streptophyta</taxon>
        <taxon>Embryophyta</taxon>
        <taxon>Tracheophyta</taxon>
        <taxon>Spermatophyta</taxon>
        <taxon>Magnoliopsida</taxon>
        <taxon>Liliopsida</taxon>
        <taxon>Poales</taxon>
        <taxon>Poaceae</taxon>
        <taxon>PACMAD clade</taxon>
        <taxon>Panicoideae</taxon>
        <taxon>Panicodae</taxon>
        <taxon>Paniceae</taxon>
        <taxon>Panicinae</taxon>
        <taxon>Panicum</taxon>
        <taxon>Panicum sect. Hiantes</taxon>
    </lineage>
</organism>
<evidence type="ECO:0000313" key="3">
    <source>
        <dbReference type="Proteomes" id="UP000823388"/>
    </source>
</evidence>
<dbReference type="AlphaFoldDB" id="A0A8T0P3I9"/>
<dbReference type="PANTHER" id="PTHR33065">
    <property type="entry name" value="OS07G0486400 PROTEIN"/>
    <property type="match status" value="1"/>
</dbReference>
<dbReference type="OrthoDB" id="664446at2759"/>